<evidence type="ECO:0000256" key="1">
    <source>
        <dbReference type="SAM" id="Phobius"/>
    </source>
</evidence>
<dbReference type="AlphaFoldDB" id="A4TTQ9"/>
<organism evidence="2">
    <name type="scientific">Magnetospirillum gryphiswaldense</name>
    <dbReference type="NCBI Taxonomy" id="55518"/>
    <lineage>
        <taxon>Bacteria</taxon>
        <taxon>Pseudomonadati</taxon>
        <taxon>Pseudomonadota</taxon>
        <taxon>Alphaproteobacteria</taxon>
        <taxon>Rhodospirillales</taxon>
        <taxon>Rhodospirillaceae</taxon>
        <taxon>Magnetospirillum</taxon>
    </lineage>
</organism>
<evidence type="ECO:0000313" key="2">
    <source>
        <dbReference type="EMBL" id="CAM74016.1"/>
    </source>
</evidence>
<feature type="transmembrane region" description="Helical" evidence="1">
    <location>
        <begin position="12"/>
        <end position="33"/>
    </location>
</feature>
<gene>
    <name evidence="2" type="ORF">MGR_2979</name>
</gene>
<proteinExistence type="predicted"/>
<name>A4TTQ9_9PROT</name>
<keyword evidence="1" id="KW-0472">Membrane</keyword>
<sequence length="93" mass="10346">MKNTSNSPLFSGFILGAAIFLAVILLSYTMVFATTLPDTPLWLRVALTLLLVSLIRPTTSPIRRVVWFNDSTMALECWAWATAELAIWVEVST</sequence>
<reference evidence="2" key="1">
    <citation type="journal article" date="2007" name="J. Bacteriol.">
        <title>Comparative genome analysis of four magnetotactic bacteria reveals a complex set of group-specific genes implicated in magnetosome biomineralization and function.</title>
        <authorList>
            <person name="Richter M."/>
            <person name="Kube M."/>
            <person name="Bazylinski D.A."/>
            <person name="Lombardot T."/>
            <person name="Gloeckner F.O."/>
            <person name="Reinhardt R."/>
            <person name="Schueler D."/>
        </authorList>
    </citation>
    <scope>NUCLEOTIDE SEQUENCE</scope>
    <source>
        <strain evidence="2">MSR-1</strain>
    </source>
</reference>
<dbReference type="EMBL" id="CU459003">
    <property type="protein sequence ID" value="CAM74016.1"/>
    <property type="molecule type" value="Genomic_DNA"/>
</dbReference>
<feature type="transmembrane region" description="Helical" evidence="1">
    <location>
        <begin position="39"/>
        <end position="55"/>
    </location>
</feature>
<accession>A4TTQ9</accession>
<keyword evidence="1" id="KW-0812">Transmembrane</keyword>
<keyword evidence="1" id="KW-1133">Transmembrane helix</keyword>
<protein>
    <submittedName>
        <fullName evidence="2">Membrane protein</fullName>
    </submittedName>
</protein>